<organism evidence="4">
    <name type="scientific">Rodentolepis nana</name>
    <name type="common">Dwarf tapeworm</name>
    <name type="synonym">Hymenolepis nana</name>
    <dbReference type="NCBI Taxonomy" id="102285"/>
    <lineage>
        <taxon>Eukaryota</taxon>
        <taxon>Metazoa</taxon>
        <taxon>Spiralia</taxon>
        <taxon>Lophotrochozoa</taxon>
        <taxon>Platyhelminthes</taxon>
        <taxon>Cestoda</taxon>
        <taxon>Eucestoda</taxon>
        <taxon>Cyclophyllidea</taxon>
        <taxon>Hymenolepididae</taxon>
        <taxon>Rodentolepis</taxon>
    </lineage>
</organism>
<proteinExistence type="predicted"/>
<evidence type="ECO:0000313" key="4">
    <source>
        <dbReference type="WBParaSite" id="HNAJ_0000905401-mRNA-1"/>
    </source>
</evidence>
<dbReference type="AlphaFoldDB" id="A0A0R3TNS2"/>
<gene>
    <name evidence="2" type="ORF">HNAJ_LOCUS9050</name>
</gene>
<sequence length="93" mass="10906">MSSVLVRECLKHVLNPESPPPWDREKAYTTDLKDIEVYFESIEGGKMIKVPIARTLTELTRLPGFYVRRDLVVSLFVVSKRSKNFHKKWLEEI</sequence>
<feature type="domain" description="Cns1/TTC4 wheel" evidence="1">
    <location>
        <begin position="6"/>
        <end position="92"/>
    </location>
</feature>
<evidence type="ECO:0000313" key="2">
    <source>
        <dbReference type="EMBL" id="VDO05323.1"/>
    </source>
</evidence>
<dbReference type="InterPro" id="IPR044059">
    <property type="entry name" value="Csn1/TTC4_wheel"/>
</dbReference>
<protein>
    <submittedName>
        <fullName evidence="4">Wheel domain-containing protein</fullName>
    </submittedName>
</protein>
<evidence type="ECO:0000313" key="3">
    <source>
        <dbReference type="Proteomes" id="UP000278807"/>
    </source>
</evidence>
<dbReference type="Pfam" id="PF18972">
    <property type="entry name" value="Wheel"/>
    <property type="match status" value="1"/>
</dbReference>
<dbReference type="STRING" id="102285.A0A0R3TNS2"/>
<dbReference type="Proteomes" id="UP000278807">
    <property type="component" value="Unassembled WGS sequence"/>
</dbReference>
<evidence type="ECO:0000259" key="1">
    <source>
        <dbReference type="Pfam" id="PF18972"/>
    </source>
</evidence>
<keyword evidence="3" id="KW-1185">Reference proteome</keyword>
<name>A0A0R3TNS2_RODNA</name>
<accession>A0A0R3TNS2</accession>
<dbReference type="WBParaSite" id="HNAJ_0000905401-mRNA-1">
    <property type="protein sequence ID" value="HNAJ_0000905401-mRNA-1"/>
    <property type="gene ID" value="HNAJ_0000905401"/>
</dbReference>
<reference evidence="2 3" key="2">
    <citation type="submission" date="2018-11" db="EMBL/GenBank/DDBJ databases">
        <authorList>
            <consortium name="Pathogen Informatics"/>
        </authorList>
    </citation>
    <scope>NUCLEOTIDE SEQUENCE [LARGE SCALE GENOMIC DNA]</scope>
</reference>
<dbReference type="GO" id="GO:0051879">
    <property type="term" value="F:Hsp90 protein binding"/>
    <property type="evidence" value="ECO:0007669"/>
    <property type="project" value="InterPro"/>
</dbReference>
<dbReference type="EMBL" id="UZAE01012476">
    <property type="protein sequence ID" value="VDO05323.1"/>
    <property type="molecule type" value="Genomic_DNA"/>
</dbReference>
<reference evidence="4" key="1">
    <citation type="submission" date="2017-02" db="UniProtKB">
        <authorList>
            <consortium name="WormBaseParasite"/>
        </authorList>
    </citation>
    <scope>IDENTIFICATION</scope>
</reference>